<gene>
    <name evidence="1" type="ORF">M979_4326</name>
</gene>
<comment type="caution">
    <text evidence="1">The sequence shown here is derived from an EMBL/GenBank/DDBJ whole genome shotgun (WGS) entry which is preliminary data.</text>
</comment>
<name>A0A1B7HGE8_9ENTR</name>
<organism evidence="1 2">
    <name type="scientific">Buttiauxella noackiae ATCC 51607</name>
    <dbReference type="NCBI Taxonomy" id="1354255"/>
    <lineage>
        <taxon>Bacteria</taxon>
        <taxon>Pseudomonadati</taxon>
        <taxon>Pseudomonadota</taxon>
        <taxon>Gammaproteobacteria</taxon>
        <taxon>Enterobacterales</taxon>
        <taxon>Enterobacteriaceae</taxon>
        <taxon>Buttiauxella</taxon>
    </lineage>
</organism>
<proteinExistence type="predicted"/>
<keyword evidence="2" id="KW-1185">Reference proteome</keyword>
<evidence type="ECO:0000313" key="2">
    <source>
        <dbReference type="Proteomes" id="UP000078286"/>
    </source>
</evidence>
<reference evidence="1 2" key="1">
    <citation type="submission" date="2016-04" db="EMBL/GenBank/DDBJ databases">
        <title>ATOL: Assembling a taxonomically balanced genome-scale reconstruction of the evolutionary history of the Enterobacteriaceae.</title>
        <authorList>
            <person name="Plunkett G.III."/>
            <person name="Neeno-Eckwall E.C."/>
            <person name="Glasner J.D."/>
            <person name="Perna N.T."/>
        </authorList>
    </citation>
    <scope>NUCLEOTIDE SEQUENCE [LARGE SCALE GENOMIC DNA]</scope>
    <source>
        <strain evidence="1 2">ATCC 51607</strain>
    </source>
</reference>
<sequence length="251" mass="27327">MKLHALLTAAMGRSVLAAKQWPDAVTVSVVTAGCGICVQGELMAGVLCDFIPALAAQHYLHPDAVAHLQALCQAYPVDIRITDGLNGDVVMQGVPDEKVFFAQSLKAALLAALADLIPELEEKEQTLALHTGERCNGFPLFERVTANYIVTAEPWDALPADFTASEAQINAWLRAIFEDGSDVLQVGLVVWQDFGQQRLADRAVPDICIIPPGAPARRWLVRDTLKTLAAEVRRQIYLQRNLTASFSQVRG</sequence>
<accession>A0A1B7HGE8</accession>
<dbReference type="PATRIC" id="fig|1354255.3.peg.4452"/>
<dbReference type="PROSITE" id="PS51257">
    <property type="entry name" value="PROKAR_LIPOPROTEIN"/>
    <property type="match status" value="1"/>
</dbReference>
<protein>
    <submittedName>
        <fullName evidence="1">Uncharacterized protein</fullName>
    </submittedName>
</protein>
<evidence type="ECO:0000313" key="1">
    <source>
        <dbReference type="EMBL" id="OAT14723.1"/>
    </source>
</evidence>
<dbReference type="RefSeq" id="WP_064556344.1">
    <property type="nucleotide sequence ID" value="NZ_LXEO01000069.1"/>
</dbReference>
<dbReference type="EMBL" id="LXEO01000069">
    <property type="protein sequence ID" value="OAT14723.1"/>
    <property type="molecule type" value="Genomic_DNA"/>
</dbReference>
<dbReference type="Proteomes" id="UP000078286">
    <property type="component" value="Unassembled WGS sequence"/>
</dbReference>
<dbReference type="AlphaFoldDB" id="A0A1B7HGE8"/>